<keyword evidence="1" id="KW-0732">Signal</keyword>
<proteinExistence type="predicted"/>
<evidence type="ECO:0000313" key="4">
    <source>
        <dbReference type="Proteomes" id="UP000560000"/>
    </source>
</evidence>
<dbReference type="InterPro" id="IPR011992">
    <property type="entry name" value="EF-hand-dom_pair"/>
</dbReference>
<comment type="caution">
    <text evidence="3">The sequence shown here is derived from an EMBL/GenBank/DDBJ whole genome shotgun (WGS) entry which is preliminary data.</text>
</comment>
<dbReference type="PROSITE" id="PS00018">
    <property type="entry name" value="EF_HAND_1"/>
    <property type="match status" value="2"/>
</dbReference>
<dbReference type="SUPFAM" id="SSF47473">
    <property type="entry name" value="EF-hand"/>
    <property type="match status" value="1"/>
</dbReference>
<dbReference type="Pfam" id="PF13202">
    <property type="entry name" value="EF-hand_5"/>
    <property type="match status" value="3"/>
</dbReference>
<evidence type="ECO:0000256" key="1">
    <source>
        <dbReference type="SAM" id="SignalP"/>
    </source>
</evidence>
<protein>
    <submittedName>
        <fullName evidence="3">Ca2+-binding EF-hand superfamily protein</fullName>
    </submittedName>
</protein>
<name>A0A841KJH7_9GAMM</name>
<organism evidence="3 4">
    <name type="scientific">Oleiagrimonas soli</name>
    <dbReference type="NCBI Taxonomy" id="1543381"/>
    <lineage>
        <taxon>Bacteria</taxon>
        <taxon>Pseudomonadati</taxon>
        <taxon>Pseudomonadota</taxon>
        <taxon>Gammaproteobacteria</taxon>
        <taxon>Lysobacterales</taxon>
        <taxon>Rhodanobacteraceae</taxon>
        <taxon>Oleiagrimonas</taxon>
    </lineage>
</organism>
<dbReference type="PROSITE" id="PS50222">
    <property type="entry name" value="EF_HAND_2"/>
    <property type="match status" value="1"/>
</dbReference>
<dbReference type="RefSeq" id="WP_184655084.1">
    <property type="nucleotide sequence ID" value="NZ_JACHET010000001.1"/>
</dbReference>
<feature type="chain" id="PRO_5032842117" evidence="1">
    <location>
        <begin position="21"/>
        <end position="114"/>
    </location>
</feature>
<dbReference type="InterPro" id="IPR002048">
    <property type="entry name" value="EF_hand_dom"/>
</dbReference>
<dbReference type="AlphaFoldDB" id="A0A841KJH7"/>
<gene>
    <name evidence="3" type="ORF">HNQ86_002455</name>
</gene>
<feature type="signal peptide" evidence="1">
    <location>
        <begin position="1"/>
        <end position="20"/>
    </location>
</feature>
<dbReference type="EMBL" id="JACHET010000001">
    <property type="protein sequence ID" value="MBB6185110.1"/>
    <property type="molecule type" value="Genomic_DNA"/>
</dbReference>
<dbReference type="InterPro" id="IPR018247">
    <property type="entry name" value="EF_Hand_1_Ca_BS"/>
</dbReference>
<reference evidence="3 4" key="1">
    <citation type="submission" date="2020-08" db="EMBL/GenBank/DDBJ databases">
        <title>Genomic Encyclopedia of Type Strains, Phase IV (KMG-IV): sequencing the most valuable type-strain genomes for metagenomic binning, comparative biology and taxonomic classification.</title>
        <authorList>
            <person name="Goeker M."/>
        </authorList>
    </citation>
    <scope>NUCLEOTIDE SEQUENCE [LARGE SCALE GENOMIC DNA]</scope>
    <source>
        <strain evidence="3 4">DSM 107085</strain>
    </source>
</reference>
<dbReference type="Proteomes" id="UP000560000">
    <property type="component" value="Unassembled WGS sequence"/>
</dbReference>
<evidence type="ECO:0000259" key="2">
    <source>
        <dbReference type="PROSITE" id="PS50222"/>
    </source>
</evidence>
<dbReference type="GO" id="GO:0005509">
    <property type="term" value="F:calcium ion binding"/>
    <property type="evidence" value="ECO:0007669"/>
    <property type="project" value="InterPro"/>
</dbReference>
<feature type="domain" description="EF-hand" evidence="2">
    <location>
        <begin position="21"/>
        <end position="56"/>
    </location>
</feature>
<evidence type="ECO:0000313" key="3">
    <source>
        <dbReference type="EMBL" id="MBB6185110.1"/>
    </source>
</evidence>
<dbReference type="Gene3D" id="1.10.238.10">
    <property type="entry name" value="EF-hand"/>
    <property type="match status" value="2"/>
</dbReference>
<sequence length="114" mass="12586">MRGLRLLLTASLLTPALASATPPVTLDAYLRIMDRNGDGRVSLAEYQAHMSQGFRSMDRNHDGVIEVGEQPPGPRRHGAITLTQYLRNLAATFHRQDANHDGFLDARELAAPPR</sequence>
<accession>A0A841KJH7</accession>